<keyword evidence="2" id="KW-1185">Reference proteome</keyword>
<comment type="caution">
    <text evidence="1">The sequence shown here is derived from an EMBL/GenBank/DDBJ whole genome shotgun (WGS) entry which is preliminary data.</text>
</comment>
<gene>
    <name evidence="1" type="ORF">B0T11DRAFT_323239</name>
</gene>
<dbReference type="OrthoDB" id="4232400at2759"/>
<dbReference type="AlphaFoldDB" id="A0A8K0TUQ1"/>
<evidence type="ECO:0000313" key="1">
    <source>
        <dbReference type="EMBL" id="KAH7375178.1"/>
    </source>
</evidence>
<name>A0A8K0TUQ1_9PEZI</name>
<proteinExistence type="predicted"/>
<protein>
    <submittedName>
        <fullName evidence="1">Uncharacterized protein</fullName>
    </submittedName>
</protein>
<sequence>MSHAPPRTQCYNPFIAPSTVSSPRYISILPTMPDSPPLTAEEKAWLNKHYGGEFHFLHSYGLSIHKEEDREEGRRIVRGLISADSRK</sequence>
<dbReference type="Proteomes" id="UP000813385">
    <property type="component" value="Unassembled WGS sequence"/>
</dbReference>
<organism evidence="1 2">
    <name type="scientific">Plectosphaerella cucumerina</name>
    <dbReference type="NCBI Taxonomy" id="40658"/>
    <lineage>
        <taxon>Eukaryota</taxon>
        <taxon>Fungi</taxon>
        <taxon>Dikarya</taxon>
        <taxon>Ascomycota</taxon>
        <taxon>Pezizomycotina</taxon>
        <taxon>Sordariomycetes</taxon>
        <taxon>Hypocreomycetidae</taxon>
        <taxon>Glomerellales</taxon>
        <taxon>Plectosphaerellaceae</taxon>
        <taxon>Plectosphaerella</taxon>
    </lineage>
</organism>
<dbReference type="EMBL" id="JAGPXD010000001">
    <property type="protein sequence ID" value="KAH7375178.1"/>
    <property type="molecule type" value="Genomic_DNA"/>
</dbReference>
<accession>A0A8K0TUQ1</accession>
<reference evidence="1" key="1">
    <citation type="journal article" date="2021" name="Nat. Commun.">
        <title>Genetic determinants of endophytism in the Arabidopsis root mycobiome.</title>
        <authorList>
            <person name="Mesny F."/>
            <person name="Miyauchi S."/>
            <person name="Thiergart T."/>
            <person name="Pickel B."/>
            <person name="Atanasova L."/>
            <person name="Karlsson M."/>
            <person name="Huettel B."/>
            <person name="Barry K.W."/>
            <person name="Haridas S."/>
            <person name="Chen C."/>
            <person name="Bauer D."/>
            <person name="Andreopoulos W."/>
            <person name="Pangilinan J."/>
            <person name="LaButti K."/>
            <person name="Riley R."/>
            <person name="Lipzen A."/>
            <person name="Clum A."/>
            <person name="Drula E."/>
            <person name="Henrissat B."/>
            <person name="Kohler A."/>
            <person name="Grigoriev I.V."/>
            <person name="Martin F.M."/>
            <person name="Hacquard S."/>
        </authorList>
    </citation>
    <scope>NUCLEOTIDE SEQUENCE</scope>
    <source>
        <strain evidence="1">MPI-CAGE-AT-0016</strain>
    </source>
</reference>
<evidence type="ECO:0000313" key="2">
    <source>
        <dbReference type="Proteomes" id="UP000813385"/>
    </source>
</evidence>